<feature type="region of interest" description="Disordered" evidence="1">
    <location>
        <begin position="116"/>
        <end position="164"/>
    </location>
</feature>
<name>A0A8H7F4B8_AGABI</name>
<comment type="caution">
    <text evidence="2">The sequence shown here is derived from an EMBL/GenBank/DDBJ whole genome shotgun (WGS) entry which is preliminary data.</text>
</comment>
<accession>A0A8H7F4B8</accession>
<sequence length="264" mass="29450">MPKYRGELRSPSSDIGEAAAFNELEVMDEDKEAEVGDEDSASGKRKRMRSRKYNNMGPIKRRRFFQDDSYISARSRMPESSRAELEIPSQDLLKNIHFLAAKYYDNRGLLENTAKRYRDMRRQQKRGQTSRSHSELTPDASQSASNPGPSDIAPVVVEDQGTQRGRVSRDMYRVLDGSALLAIGILAQEMVKKLVSSKRGGPPQPIADEDEPVDPGEGEQLELSVPASDCFEDQGSADEVVSEGTEEETDEIEWEDESESQGTG</sequence>
<protein>
    <submittedName>
        <fullName evidence="2">Uncharacterized protein</fullName>
    </submittedName>
</protein>
<gene>
    <name evidence="2" type="ORF">Agabi119p4_4995</name>
</gene>
<feature type="compositionally biased region" description="Acidic residues" evidence="1">
    <location>
        <begin position="207"/>
        <end position="220"/>
    </location>
</feature>
<organism evidence="2 3">
    <name type="scientific">Agaricus bisporus var. burnettii</name>
    <dbReference type="NCBI Taxonomy" id="192524"/>
    <lineage>
        <taxon>Eukaryota</taxon>
        <taxon>Fungi</taxon>
        <taxon>Dikarya</taxon>
        <taxon>Basidiomycota</taxon>
        <taxon>Agaricomycotina</taxon>
        <taxon>Agaricomycetes</taxon>
        <taxon>Agaricomycetidae</taxon>
        <taxon>Agaricales</taxon>
        <taxon>Agaricineae</taxon>
        <taxon>Agaricaceae</taxon>
        <taxon>Agaricus</taxon>
    </lineage>
</organism>
<dbReference type="Proteomes" id="UP000629468">
    <property type="component" value="Unassembled WGS sequence"/>
</dbReference>
<proteinExistence type="predicted"/>
<feature type="compositionally biased region" description="Acidic residues" evidence="1">
    <location>
        <begin position="230"/>
        <end position="264"/>
    </location>
</feature>
<reference evidence="2 3" key="1">
    <citation type="journal article" name="Sci. Rep.">
        <title>Telomere-to-telomere assembled and centromere annotated genomes of the two main subspecies of the button mushroom Agaricus bisporus reveal especially polymorphic chromosome ends.</title>
        <authorList>
            <person name="Sonnenberg A.S.M."/>
            <person name="Sedaghat-Telgerd N."/>
            <person name="Lavrijssen B."/>
            <person name="Ohm R.A."/>
            <person name="Hendrickx P.M."/>
            <person name="Scholtmeijer K."/>
            <person name="Baars J.J.P."/>
            <person name="van Peer A."/>
        </authorList>
    </citation>
    <scope>NUCLEOTIDE SEQUENCE [LARGE SCALE GENOMIC DNA]</scope>
    <source>
        <strain evidence="2 3">H119_p4</strain>
    </source>
</reference>
<evidence type="ECO:0000313" key="3">
    <source>
        <dbReference type="Proteomes" id="UP000629468"/>
    </source>
</evidence>
<feature type="region of interest" description="Disordered" evidence="1">
    <location>
        <begin position="196"/>
        <end position="264"/>
    </location>
</feature>
<evidence type="ECO:0000256" key="1">
    <source>
        <dbReference type="SAM" id="MobiDB-lite"/>
    </source>
</evidence>
<feature type="compositionally biased region" description="Acidic residues" evidence="1">
    <location>
        <begin position="26"/>
        <end position="40"/>
    </location>
</feature>
<feature type="region of interest" description="Disordered" evidence="1">
    <location>
        <begin position="26"/>
        <end position="59"/>
    </location>
</feature>
<dbReference type="AlphaFoldDB" id="A0A8H7F4B8"/>
<feature type="compositionally biased region" description="Polar residues" evidence="1">
    <location>
        <begin position="139"/>
        <end position="148"/>
    </location>
</feature>
<dbReference type="EMBL" id="JABXXO010000006">
    <property type="protein sequence ID" value="KAF7776602.1"/>
    <property type="molecule type" value="Genomic_DNA"/>
</dbReference>
<evidence type="ECO:0000313" key="2">
    <source>
        <dbReference type="EMBL" id="KAF7776602.1"/>
    </source>
</evidence>
<feature type="compositionally biased region" description="Basic residues" evidence="1">
    <location>
        <begin position="43"/>
        <end position="52"/>
    </location>
</feature>